<dbReference type="AlphaFoldDB" id="A0AAD6N0G4"/>
<reference evidence="3" key="1">
    <citation type="journal article" date="2023" name="IMA Fungus">
        <title>Comparative genomic study of the Penicillium genus elucidates a diverse pangenome and 15 lateral gene transfer events.</title>
        <authorList>
            <person name="Petersen C."/>
            <person name="Sorensen T."/>
            <person name="Nielsen M.R."/>
            <person name="Sondergaard T.E."/>
            <person name="Sorensen J.L."/>
            <person name="Fitzpatrick D.A."/>
            <person name="Frisvad J.C."/>
            <person name="Nielsen K.L."/>
        </authorList>
    </citation>
    <scope>NUCLEOTIDE SEQUENCE</scope>
    <source>
        <strain evidence="3">IBT 17514</strain>
    </source>
</reference>
<name>A0AAD6N0G4_9EURO</name>
<feature type="transmembrane region" description="Helical" evidence="2">
    <location>
        <begin position="423"/>
        <end position="448"/>
    </location>
</feature>
<feature type="region of interest" description="Disordered" evidence="1">
    <location>
        <begin position="150"/>
        <end position="292"/>
    </location>
</feature>
<feature type="region of interest" description="Disordered" evidence="1">
    <location>
        <begin position="350"/>
        <end position="416"/>
    </location>
</feature>
<gene>
    <name evidence="3" type="ORF">N7493_001561</name>
</gene>
<accession>A0AAD6N0G4</accession>
<feature type="region of interest" description="Disordered" evidence="1">
    <location>
        <begin position="114"/>
        <end position="134"/>
    </location>
</feature>
<proteinExistence type="predicted"/>
<dbReference type="Proteomes" id="UP001215712">
    <property type="component" value="Unassembled WGS sequence"/>
</dbReference>
<comment type="caution">
    <text evidence="3">The sequence shown here is derived from an EMBL/GenBank/DDBJ whole genome shotgun (WGS) entry which is preliminary data.</text>
</comment>
<feature type="region of interest" description="Disordered" evidence="1">
    <location>
        <begin position="1"/>
        <end position="42"/>
    </location>
</feature>
<reference evidence="3" key="2">
    <citation type="submission" date="2023-01" db="EMBL/GenBank/DDBJ databases">
        <authorList>
            <person name="Petersen C."/>
        </authorList>
    </citation>
    <scope>NUCLEOTIDE SEQUENCE</scope>
    <source>
        <strain evidence="3">IBT 17514</strain>
    </source>
</reference>
<feature type="region of interest" description="Disordered" evidence="1">
    <location>
        <begin position="318"/>
        <end position="338"/>
    </location>
</feature>
<evidence type="ECO:0000313" key="3">
    <source>
        <dbReference type="EMBL" id="KAJ5738406.1"/>
    </source>
</evidence>
<keyword evidence="2" id="KW-0472">Membrane</keyword>
<sequence>MQPNHCDLLGQVREPRVPSQVIRDGQSREHGHSRPSGAGPMRSEGMFNSFLYPGDLQRRLSPVDLVETMLNPLFPYRSFNMYSLQYYIDSWIEVSSQPSSSSFSSAATSDDIITTGLRVERREGGPYQHRSRRRRMQHLAAIATAQVDYSSREASLASSSQEEYEESESDPDPNMSSSNEDIHRPTLPAPRSVPATQSDELSSDDEDDTSTALGMGISPSPFIPQPNVFSHPPLTSDPSWTRPSEARRSQPSILSNSSRRTAIRRDSYPSARQSRRSPPSQHSPYNMISPSHHADHDAALRASLSTLLSCAAAARGLPKAENQRQTSPPDASRPVQPSSFRLVGESVALGDESDEGGASSPRYAETSPSVGPPRQNPRSPVRPSGPISKAKRRSVSPRDRSATSKKSRRANLTESGVPASPTIMTWVISAGVVVLFSAISFSAGYMLGREVGRTEMGMMDGNVPGARSSAACGQEAVRGSLKRLRWGTAVAGSASLA</sequence>
<feature type="compositionally biased region" description="Polar residues" evidence="1">
    <location>
        <begin position="249"/>
        <end position="260"/>
    </location>
</feature>
<protein>
    <submittedName>
        <fullName evidence="3">Uncharacterized protein</fullName>
    </submittedName>
</protein>
<keyword evidence="2" id="KW-0812">Transmembrane</keyword>
<keyword evidence="4" id="KW-1185">Reference proteome</keyword>
<evidence type="ECO:0000313" key="4">
    <source>
        <dbReference type="Proteomes" id="UP001215712"/>
    </source>
</evidence>
<organism evidence="3 4">
    <name type="scientific">Penicillium malachiteum</name>
    <dbReference type="NCBI Taxonomy" id="1324776"/>
    <lineage>
        <taxon>Eukaryota</taxon>
        <taxon>Fungi</taxon>
        <taxon>Dikarya</taxon>
        <taxon>Ascomycota</taxon>
        <taxon>Pezizomycotina</taxon>
        <taxon>Eurotiomycetes</taxon>
        <taxon>Eurotiomycetidae</taxon>
        <taxon>Eurotiales</taxon>
        <taxon>Aspergillaceae</taxon>
        <taxon>Penicillium</taxon>
    </lineage>
</organism>
<evidence type="ECO:0000256" key="2">
    <source>
        <dbReference type="SAM" id="Phobius"/>
    </source>
</evidence>
<feature type="compositionally biased region" description="Low complexity" evidence="1">
    <location>
        <begin position="152"/>
        <end position="161"/>
    </location>
</feature>
<feature type="compositionally biased region" description="Acidic residues" evidence="1">
    <location>
        <begin position="162"/>
        <end position="171"/>
    </location>
</feature>
<keyword evidence="2" id="KW-1133">Transmembrane helix</keyword>
<feature type="compositionally biased region" description="Polar residues" evidence="1">
    <location>
        <begin position="323"/>
        <end position="338"/>
    </location>
</feature>
<evidence type="ECO:0000256" key="1">
    <source>
        <dbReference type="SAM" id="MobiDB-lite"/>
    </source>
</evidence>
<feature type="compositionally biased region" description="Low complexity" evidence="1">
    <location>
        <begin position="268"/>
        <end position="285"/>
    </location>
</feature>
<dbReference type="EMBL" id="JAQJAN010000002">
    <property type="protein sequence ID" value="KAJ5738406.1"/>
    <property type="molecule type" value="Genomic_DNA"/>
</dbReference>